<name>A0AAQ4F0S4_AMBAM</name>
<dbReference type="Proteomes" id="UP001321473">
    <property type="component" value="Unassembled WGS sequence"/>
</dbReference>
<organism evidence="1 2">
    <name type="scientific">Amblyomma americanum</name>
    <name type="common">Lone star tick</name>
    <dbReference type="NCBI Taxonomy" id="6943"/>
    <lineage>
        <taxon>Eukaryota</taxon>
        <taxon>Metazoa</taxon>
        <taxon>Ecdysozoa</taxon>
        <taxon>Arthropoda</taxon>
        <taxon>Chelicerata</taxon>
        <taxon>Arachnida</taxon>
        <taxon>Acari</taxon>
        <taxon>Parasitiformes</taxon>
        <taxon>Ixodida</taxon>
        <taxon>Ixodoidea</taxon>
        <taxon>Ixodidae</taxon>
        <taxon>Amblyomminae</taxon>
        <taxon>Amblyomma</taxon>
    </lineage>
</organism>
<protein>
    <submittedName>
        <fullName evidence="1">Uncharacterized protein</fullName>
    </submittedName>
</protein>
<dbReference type="EMBL" id="JARKHS020008510">
    <property type="protein sequence ID" value="KAK8780710.1"/>
    <property type="molecule type" value="Genomic_DNA"/>
</dbReference>
<gene>
    <name evidence="1" type="ORF">V5799_017947</name>
</gene>
<proteinExistence type="predicted"/>
<reference evidence="1 2" key="1">
    <citation type="journal article" date="2023" name="Arcadia Sci">
        <title>De novo assembly of a long-read Amblyomma americanum tick genome.</title>
        <authorList>
            <person name="Chou S."/>
            <person name="Poskanzer K.E."/>
            <person name="Rollins M."/>
            <person name="Thuy-Boun P.S."/>
        </authorList>
    </citation>
    <scope>NUCLEOTIDE SEQUENCE [LARGE SCALE GENOMIC DNA]</scope>
    <source>
        <strain evidence="1">F_SG_1</strain>
        <tissue evidence="1">Salivary glands</tissue>
    </source>
</reference>
<accession>A0AAQ4F0S4</accession>
<dbReference type="AlphaFoldDB" id="A0AAQ4F0S4"/>
<keyword evidence="2" id="KW-1185">Reference proteome</keyword>
<sequence length="146" mass="16994">MDFPLFEVTSEQYRDGRLNYSIEDYVKQSKEVGNKDFYYVMGEETPTKFLYDVTDRYLVIRINGRYALFEHLDRFDDATFYDRVFIKGDLDIKVIRLVYDDPLPVPLSLPLSSSGIQKGDRYEIKAKNPRNAKELSIATHVNGCTS</sequence>
<evidence type="ECO:0000313" key="1">
    <source>
        <dbReference type="EMBL" id="KAK8780710.1"/>
    </source>
</evidence>
<evidence type="ECO:0000313" key="2">
    <source>
        <dbReference type="Proteomes" id="UP001321473"/>
    </source>
</evidence>
<comment type="caution">
    <text evidence="1">The sequence shown here is derived from an EMBL/GenBank/DDBJ whole genome shotgun (WGS) entry which is preliminary data.</text>
</comment>